<evidence type="ECO:0000256" key="1">
    <source>
        <dbReference type="ARBA" id="ARBA00010584"/>
    </source>
</evidence>
<evidence type="ECO:0000259" key="14">
    <source>
        <dbReference type="SMART" id="SM00859"/>
    </source>
</evidence>
<name>A0A7S4A9L7_9STRA</name>
<evidence type="ECO:0000313" key="15">
    <source>
        <dbReference type="EMBL" id="CAE0708262.1"/>
    </source>
</evidence>
<keyword evidence="13" id="KW-0732">Signal</keyword>
<dbReference type="GO" id="GO:0009086">
    <property type="term" value="P:methionine biosynthetic process"/>
    <property type="evidence" value="ECO:0007669"/>
    <property type="project" value="UniProtKB-KW"/>
</dbReference>
<dbReference type="GO" id="GO:0009089">
    <property type="term" value="P:lysine biosynthetic process via diaminopimelate"/>
    <property type="evidence" value="ECO:0007669"/>
    <property type="project" value="InterPro"/>
</dbReference>
<dbReference type="PANTHER" id="PTHR46278">
    <property type="entry name" value="DEHYDROGENASE, PUTATIVE-RELATED"/>
    <property type="match status" value="1"/>
</dbReference>
<dbReference type="CDD" id="cd02316">
    <property type="entry name" value="VcASADH2_like_N"/>
    <property type="match status" value="1"/>
</dbReference>
<dbReference type="CDD" id="cd18131">
    <property type="entry name" value="ASADH_C_bac_euk_like"/>
    <property type="match status" value="1"/>
</dbReference>
<dbReference type="AlphaFoldDB" id="A0A7S4A9L7"/>
<dbReference type="Gene3D" id="3.30.360.10">
    <property type="entry name" value="Dihydrodipicolinate Reductase, domain 2"/>
    <property type="match status" value="1"/>
</dbReference>
<dbReference type="InterPro" id="IPR000534">
    <property type="entry name" value="Semialdehyde_DH_NAD-bd"/>
</dbReference>
<dbReference type="SUPFAM" id="SSF55347">
    <property type="entry name" value="Glyceraldehyde-3-phosphate dehydrogenase-like, C-terminal domain"/>
    <property type="match status" value="1"/>
</dbReference>
<sequence length="421" mass="45440">MKFTKSALWSAFGFVVATSLSTTTNVNAFAPIPASNTINRQNSETTPAVFTPRSILNNNNSFSKIMASRSSTSLNSYSIGIVGATGAVGKEIRNCIEDRGILKVDKLRFFGSERSAGKKVTTKNSGDVAIELFSVDAARECDVVFLAVDGDFSLAHAKAISEGDDGAVVIDNSSAFRYKPDIPLVVPEINGECTKESKLIANPNCTTAIGLMALWPLIKKFGVKKVLMSTYQASSGAGQPGMDELTEGTKKYLEGDMKSHDGIENNIFAYPLPFNVIPQIDKFLENGYTKEEMKVTWETRKICGLGDDVPISCSAVRIPTIRAHSEVIVLETEEKVDLEVARKVLEDAPGVLVKDDPETLSYPMPLTATGSYDVEVGRIRQSLAFGDHGIEFFVCGDQLLRGAALNAVLVAEEMDKNGALA</sequence>
<comment type="catalytic activity">
    <reaction evidence="11">
        <text>L-aspartate 4-semialdehyde + phosphate + NADP(+) = 4-phospho-L-aspartate + NADPH + H(+)</text>
        <dbReference type="Rhea" id="RHEA:24284"/>
        <dbReference type="ChEBI" id="CHEBI:15378"/>
        <dbReference type="ChEBI" id="CHEBI:43474"/>
        <dbReference type="ChEBI" id="CHEBI:57535"/>
        <dbReference type="ChEBI" id="CHEBI:57783"/>
        <dbReference type="ChEBI" id="CHEBI:58349"/>
        <dbReference type="ChEBI" id="CHEBI:537519"/>
        <dbReference type="EC" id="1.2.1.11"/>
    </reaction>
</comment>
<evidence type="ECO:0000256" key="10">
    <source>
        <dbReference type="ARBA" id="ARBA00023167"/>
    </source>
</evidence>
<dbReference type="EMBL" id="HBIX01001295">
    <property type="protein sequence ID" value="CAE0708262.1"/>
    <property type="molecule type" value="Transcribed_RNA"/>
</dbReference>
<reference evidence="15" key="1">
    <citation type="submission" date="2021-01" db="EMBL/GenBank/DDBJ databases">
        <authorList>
            <person name="Corre E."/>
            <person name="Pelletier E."/>
            <person name="Niang G."/>
            <person name="Scheremetjew M."/>
            <person name="Finn R."/>
            <person name="Kale V."/>
            <person name="Holt S."/>
            <person name="Cochrane G."/>
            <person name="Meng A."/>
            <person name="Brown T."/>
            <person name="Cohen L."/>
        </authorList>
    </citation>
    <scope>NUCLEOTIDE SEQUENCE</scope>
    <source>
        <strain evidence="15">10249 10 AB</strain>
    </source>
</reference>
<dbReference type="GO" id="GO:0004073">
    <property type="term" value="F:aspartate-semialdehyde dehydrogenase activity"/>
    <property type="evidence" value="ECO:0007669"/>
    <property type="project" value="UniProtKB-EC"/>
</dbReference>
<keyword evidence="7" id="KW-0220">Diaminopimelate biosynthesis</keyword>
<proteinExistence type="inferred from homology"/>
<feature type="chain" id="PRO_5031178486" description="aspartate-semialdehyde dehydrogenase" evidence="13">
    <location>
        <begin position="29"/>
        <end position="421"/>
    </location>
</feature>
<feature type="signal peptide" evidence="13">
    <location>
        <begin position="1"/>
        <end position="28"/>
    </location>
</feature>
<dbReference type="InterPro" id="IPR036291">
    <property type="entry name" value="NAD(P)-bd_dom_sf"/>
</dbReference>
<feature type="active site" description="Proton acceptor" evidence="12">
    <location>
        <position position="324"/>
    </location>
</feature>
<dbReference type="GO" id="GO:0009088">
    <property type="term" value="P:threonine biosynthetic process"/>
    <property type="evidence" value="ECO:0007669"/>
    <property type="project" value="UniProtKB-KW"/>
</dbReference>
<dbReference type="SMART" id="SM00859">
    <property type="entry name" value="Semialdhyde_dh"/>
    <property type="match status" value="1"/>
</dbReference>
<feature type="domain" description="Semialdehyde dehydrogenase NAD-binding" evidence="14">
    <location>
        <begin position="78"/>
        <end position="197"/>
    </location>
</feature>
<organism evidence="15">
    <name type="scientific">Pseudo-nitzschia australis</name>
    <dbReference type="NCBI Taxonomy" id="44445"/>
    <lineage>
        <taxon>Eukaryota</taxon>
        <taxon>Sar</taxon>
        <taxon>Stramenopiles</taxon>
        <taxon>Ochrophyta</taxon>
        <taxon>Bacillariophyta</taxon>
        <taxon>Bacillariophyceae</taxon>
        <taxon>Bacillariophycidae</taxon>
        <taxon>Bacillariales</taxon>
        <taxon>Bacillariaceae</taxon>
        <taxon>Pseudo-nitzschia</taxon>
    </lineage>
</organism>
<evidence type="ECO:0000256" key="12">
    <source>
        <dbReference type="PIRSR" id="PIRSR000148-1"/>
    </source>
</evidence>
<evidence type="ECO:0000256" key="9">
    <source>
        <dbReference type="ARBA" id="ARBA00023154"/>
    </source>
</evidence>
<keyword evidence="9" id="KW-0457">Lysine biosynthesis</keyword>
<dbReference type="GO" id="GO:0050661">
    <property type="term" value="F:NADP binding"/>
    <property type="evidence" value="ECO:0007669"/>
    <property type="project" value="InterPro"/>
</dbReference>
<evidence type="ECO:0000256" key="2">
    <source>
        <dbReference type="ARBA" id="ARBA00011738"/>
    </source>
</evidence>
<evidence type="ECO:0000256" key="3">
    <source>
        <dbReference type="ARBA" id="ARBA00013120"/>
    </source>
</evidence>
<keyword evidence="4" id="KW-0028">Amino-acid biosynthesis</keyword>
<dbReference type="GO" id="GO:0019877">
    <property type="term" value="P:diaminopimelate biosynthetic process"/>
    <property type="evidence" value="ECO:0007669"/>
    <property type="project" value="UniProtKB-KW"/>
</dbReference>
<evidence type="ECO:0000256" key="6">
    <source>
        <dbReference type="ARBA" id="ARBA00022857"/>
    </source>
</evidence>
<dbReference type="GO" id="GO:0046983">
    <property type="term" value="F:protein dimerization activity"/>
    <property type="evidence" value="ECO:0007669"/>
    <property type="project" value="InterPro"/>
</dbReference>
<keyword evidence="5" id="KW-0791">Threonine biosynthesis</keyword>
<dbReference type="InterPro" id="IPR005986">
    <property type="entry name" value="Asp_semialdehyde_DH_beta"/>
</dbReference>
<evidence type="ECO:0000256" key="13">
    <source>
        <dbReference type="SAM" id="SignalP"/>
    </source>
</evidence>
<evidence type="ECO:0000256" key="7">
    <source>
        <dbReference type="ARBA" id="ARBA00022915"/>
    </source>
</evidence>
<keyword evidence="10" id="KW-0486">Methionine biosynthesis</keyword>
<protein>
    <recommendedName>
        <fullName evidence="3">aspartate-semialdehyde dehydrogenase</fullName>
        <ecNumber evidence="3">1.2.1.11</ecNumber>
    </recommendedName>
</protein>
<evidence type="ECO:0000256" key="11">
    <source>
        <dbReference type="ARBA" id="ARBA00047891"/>
    </source>
</evidence>
<dbReference type="PIRSF" id="PIRSF000148">
    <property type="entry name" value="ASA_dh"/>
    <property type="match status" value="1"/>
</dbReference>
<evidence type="ECO:0000256" key="4">
    <source>
        <dbReference type="ARBA" id="ARBA00022605"/>
    </source>
</evidence>
<evidence type="ECO:0000256" key="8">
    <source>
        <dbReference type="ARBA" id="ARBA00023002"/>
    </source>
</evidence>
<dbReference type="GO" id="GO:0009097">
    <property type="term" value="P:isoleucine biosynthetic process"/>
    <property type="evidence" value="ECO:0007669"/>
    <property type="project" value="InterPro"/>
</dbReference>
<keyword evidence="6" id="KW-0521">NADP</keyword>
<dbReference type="NCBIfam" id="NF011456">
    <property type="entry name" value="PRK14874.1"/>
    <property type="match status" value="1"/>
</dbReference>
<dbReference type="SUPFAM" id="SSF51735">
    <property type="entry name" value="NAD(P)-binding Rossmann-fold domains"/>
    <property type="match status" value="1"/>
</dbReference>
<dbReference type="GO" id="GO:0051287">
    <property type="term" value="F:NAD binding"/>
    <property type="evidence" value="ECO:0007669"/>
    <property type="project" value="InterPro"/>
</dbReference>
<dbReference type="Gene3D" id="3.40.50.720">
    <property type="entry name" value="NAD(P)-binding Rossmann-like Domain"/>
    <property type="match status" value="1"/>
</dbReference>
<accession>A0A7S4A9L7</accession>
<dbReference type="PANTHER" id="PTHR46278:SF2">
    <property type="entry name" value="ASPARTATE-SEMIALDEHYDE DEHYDROGENASE"/>
    <property type="match status" value="1"/>
</dbReference>
<gene>
    <name evidence="15" type="ORF">PAUS00366_LOCUS982</name>
</gene>
<dbReference type="Pfam" id="PF01118">
    <property type="entry name" value="Semialdhyde_dh"/>
    <property type="match status" value="1"/>
</dbReference>
<dbReference type="EC" id="1.2.1.11" evidence="3"/>
<evidence type="ECO:0000256" key="5">
    <source>
        <dbReference type="ARBA" id="ARBA00022697"/>
    </source>
</evidence>
<dbReference type="InterPro" id="IPR012280">
    <property type="entry name" value="Semialdhyde_DH_dimer_dom"/>
</dbReference>
<dbReference type="Pfam" id="PF02774">
    <property type="entry name" value="Semialdhyde_dhC"/>
    <property type="match status" value="1"/>
</dbReference>
<dbReference type="NCBIfam" id="TIGR01296">
    <property type="entry name" value="asd_B"/>
    <property type="match status" value="1"/>
</dbReference>
<comment type="similarity">
    <text evidence="1">Belongs to the aspartate-semialdehyde dehydrogenase family.</text>
</comment>
<comment type="subunit">
    <text evidence="2">Homodimer.</text>
</comment>
<keyword evidence="8" id="KW-0560">Oxidoreductase</keyword>
<feature type="active site" description="Acyl-thioester intermediate" evidence="12">
    <location>
        <position position="205"/>
    </location>
</feature>